<feature type="domain" description="Glycoside hydrolase family 38 central" evidence="6">
    <location>
        <begin position="503"/>
        <end position="594"/>
    </location>
</feature>
<proteinExistence type="inferred from homology"/>
<dbReference type="Pfam" id="PF09261">
    <property type="entry name" value="Alpha-mann_mid"/>
    <property type="match status" value="1"/>
</dbReference>
<dbReference type="InterPro" id="IPR028995">
    <property type="entry name" value="Glyco_hydro_57/38_cen_sf"/>
</dbReference>
<dbReference type="KEGG" id="paun:MJA45_13055"/>
<dbReference type="SUPFAM" id="SSF88713">
    <property type="entry name" value="Glycoside hydrolase/deacetylase"/>
    <property type="match status" value="1"/>
</dbReference>
<evidence type="ECO:0000256" key="1">
    <source>
        <dbReference type="ARBA" id="ARBA00009792"/>
    </source>
</evidence>
<keyword evidence="2" id="KW-0479">Metal-binding</keyword>
<dbReference type="InterPro" id="IPR000602">
    <property type="entry name" value="Glyco_hydro_38_N"/>
</dbReference>
<dbReference type="GO" id="GO:0030246">
    <property type="term" value="F:carbohydrate binding"/>
    <property type="evidence" value="ECO:0007669"/>
    <property type="project" value="InterPro"/>
</dbReference>
<evidence type="ECO:0000256" key="3">
    <source>
        <dbReference type="ARBA" id="ARBA00022801"/>
    </source>
</evidence>
<dbReference type="InterPro" id="IPR011013">
    <property type="entry name" value="Gal_mutarotase_sf_dom"/>
</dbReference>
<gene>
    <name evidence="7" type="ORF">MJA45_13055</name>
</gene>
<dbReference type="SMART" id="SM00872">
    <property type="entry name" value="Alpha-mann_mid"/>
    <property type="match status" value="1"/>
</dbReference>
<protein>
    <submittedName>
        <fullName evidence="7">Glycoside hydrolase family 38 C-terminal domain-containing protein</fullName>
    </submittedName>
</protein>
<dbReference type="EMBL" id="CP130318">
    <property type="protein sequence ID" value="WNQ13900.1"/>
    <property type="molecule type" value="Genomic_DNA"/>
</dbReference>
<dbReference type="PANTHER" id="PTHR46017">
    <property type="entry name" value="ALPHA-MANNOSIDASE 2C1"/>
    <property type="match status" value="1"/>
</dbReference>
<comment type="similarity">
    <text evidence="1">Belongs to the glycosyl hydrolase 38 family.</text>
</comment>
<dbReference type="Pfam" id="PF07748">
    <property type="entry name" value="Glyco_hydro_38C"/>
    <property type="match status" value="1"/>
</dbReference>
<dbReference type="Pfam" id="PF17677">
    <property type="entry name" value="Glyco_hydro38C2"/>
    <property type="match status" value="1"/>
</dbReference>
<dbReference type="Pfam" id="PF01074">
    <property type="entry name" value="Glyco_hydro_38N"/>
    <property type="match status" value="1"/>
</dbReference>
<evidence type="ECO:0000256" key="4">
    <source>
        <dbReference type="ARBA" id="ARBA00023295"/>
    </source>
</evidence>
<name>A0AA96RFY1_9BACL</name>
<dbReference type="SUPFAM" id="SSF74650">
    <property type="entry name" value="Galactose mutarotase-like"/>
    <property type="match status" value="1"/>
</dbReference>
<dbReference type="GO" id="GO:0006013">
    <property type="term" value="P:mannose metabolic process"/>
    <property type="evidence" value="ECO:0007669"/>
    <property type="project" value="InterPro"/>
</dbReference>
<keyword evidence="3 7" id="KW-0378">Hydrolase</keyword>
<dbReference type="Proteomes" id="UP001305702">
    <property type="component" value="Chromosome"/>
</dbReference>
<dbReference type="InterPro" id="IPR037094">
    <property type="entry name" value="Glyco_hydro_38_cen_sf"/>
</dbReference>
<evidence type="ECO:0000256" key="2">
    <source>
        <dbReference type="ARBA" id="ARBA00022723"/>
    </source>
</evidence>
<evidence type="ECO:0000259" key="6">
    <source>
        <dbReference type="SMART" id="SM00872"/>
    </source>
</evidence>
<dbReference type="InterPro" id="IPR015341">
    <property type="entry name" value="Glyco_hydro_38_cen"/>
</dbReference>
<dbReference type="SUPFAM" id="SSF88688">
    <property type="entry name" value="Families 57/38 glycoside transferase middle domain"/>
    <property type="match status" value="1"/>
</dbReference>
<dbReference type="CDD" id="cd10789">
    <property type="entry name" value="GH38N_AMII_ER_cytosolic"/>
    <property type="match status" value="1"/>
</dbReference>
<evidence type="ECO:0000313" key="8">
    <source>
        <dbReference type="Proteomes" id="UP001305702"/>
    </source>
</evidence>
<dbReference type="Gene3D" id="2.70.98.30">
    <property type="entry name" value="Golgi alpha-mannosidase II, domain 4"/>
    <property type="match status" value="1"/>
</dbReference>
<sequence>METAAQWSLSEAAASIDRLREALQGKKEQLAALSTLKTWHYTNEIIPVEECPARHQGWEEARIRFAWPPQESDKTFYRQIRIPGNHLGLDLAGAEAELELCLLIGSQVYLNGELVYGVDYWADTKVVPIPLTKEVQGNESYDVVIHCRKGDGFGYFHDADLRISAVEDWFFTLDTFSEELRFVLFLLENGVVQETELTRSLQEALGGFSSAALEENRWEELAESIGTVREKLRGFEPFAKRYKIYMVGHAHIDMNWLWPWKETEDLIRRDFESVNSIMEEFPEVCFSHSQAATYRAMQEKQPGLWSRIKARIEQGRWDVTAATWVEGDLNMAGYETMIRQFLEGISYCRDELGVSPEICWEPDTFGHPATMPMLLARAGLKYYYFCRAGRGVPLFWWEGEDGSRVLAFNDPRHYNGRIYASDMVPGTIEMARDYGLSCNMYVYGIGDHGGGVTKQDVRRGLRLNESRLLPQFVFSGSTAFYREVEQSGVRLPVIRGELNPAFEGCYTSHGDIKKANRETEHALVQAESLAVLADLYRLASGQREGTASGQQGGEAGQALQALREPWRTQCFHQFHDIVCGCAIRLTYEEAVPASRLAGLEAEKQADQAMETIVKAFPAAVSTNGDGGTSSSSEVLAVFNSLSWARTDIVTLPLSRFPQVEAWETGDELIDSAGNRTPLQKLSDGSAVFLAGSIPAYGFASYRYAKAADQGLSTVAGMSVPAGGGQEVLENSRYRLAVHKGSGTVTSLYDKMLQREMTRASGFNLFEVHEEAPHGMSAWTIGPITRIHRLLREAEVRPGENGPVFQSVWVVHRHQASEIRQEIRLYAGIERIDFLTNIRWEEQGTAETDAPMLKVTFATDLKAPEAVFDIPFGTIRRETNGQEVPATHWFGVSETGTPEGAGLAVLNNGKYGCSVQGSTLSLTLVRSSYEPDNFPDRGDHEFAYAVYPHASDWKASQADRRAWEFNQPMTVCTTESGGAPAPEPFGAIRLEELGAAGWQPSRGLLATALKPAYTSSGASEDVILRILEPHGRPVRARIVFSFPVSFVEEVNLVEDAIRRLSLDNNLLDLGTVKPADLLTLRIRPTRTG</sequence>
<dbReference type="Gene3D" id="1.20.1270.50">
    <property type="entry name" value="Glycoside hydrolase family 38, central domain"/>
    <property type="match status" value="1"/>
</dbReference>
<dbReference type="GO" id="GO:0004559">
    <property type="term" value="F:alpha-mannosidase activity"/>
    <property type="evidence" value="ECO:0007669"/>
    <property type="project" value="InterPro"/>
</dbReference>
<dbReference type="GO" id="GO:0046872">
    <property type="term" value="F:metal ion binding"/>
    <property type="evidence" value="ECO:0007669"/>
    <property type="project" value="UniProtKB-KW"/>
</dbReference>
<dbReference type="RefSeq" id="WP_315607681.1">
    <property type="nucleotide sequence ID" value="NZ_CP130318.1"/>
</dbReference>
<dbReference type="Gene3D" id="3.20.110.10">
    <property type="entry name" value="Glycoside hydrolase 38, N terminal domain"/>
    <property type="match status" value="1"/>
</dbReference>
<keyword evidence="4" id="KW-0326">Glycosidase</keyword>
<dbReference type="PANTHER" id="PTHR46017:SF1">
    <property type="entry name" value="ALPHA-MANNOSIDASE 2C1"/>
    <property type="match status" value="1"/>
</dbReference>
<reference evidence="7 8" key="1">
    <citation type="submission" date="2022-02" db="EMBL/GenBank/DDBJ databases">
        <title>Paenibacillus sp. MBLB1776 Whole Genome Shotgun Sequencing.</title>
        <authorList>
            <person name="Hwang C.Y."/>
            <person name="Cho E.-S."/>
            <person name="Seo M.-J."/>
        </authorList>
    </citation>
    <scope>NUCLEOTIDE SEQUENCE [LARGE SCALE GENOMIC DNA]</scope>
    <source>
        <strain evidence="7 8">MBLB1776</strain>
    </source>
</reference>
<dbReference type="InterPro" id="IPR027291">
    <property type="entry name" value="Glyco_hydro_38_N_sf"/>
</dbReference>
<accession>A0AA96RFY1</accession>
<feature type="coiled-coil region" evidence="5">
    <location>
        <begin position="9"/>
        <end position="36"/>
    </location>
</feature>
<keyword evidence="5" id="KW-0175">Coiled coil</keyword>
<organism evidence="7 8">
    <name type="scientific">Paenibacillus aurantius</name>
    <dbReference type="NCBI Taxonomy" id="2918900"/>
    <lineage>
        <taxon>Bacteria</taxon>
        <taxon>Bacillati</taxon>
        <taxon>Bacillota</taxon>
        <taxon>Bacilli</taxon>
        <taxon>Bacillales</taxon>
        <taxon>Paenibacillaceae</taxon>
        <taxon>Paenibacillus</taxon>
    </lineage>
</organism>
<dbReference type="AlphaFoldDB" id="A0AA96RFY1"/>
<keyword evidence="8" id="KW-1185">Reference proteome</keyword>
<evidence type="ECO:0000313" key="7">
    <source>
        <dbReference type="EMBL" id="WNQ13900.1"/>
    </source>
</evidence>
<dbReference type="InterPro" id="IPR011330">
    <property type="entry name" value="Glyco_hydro/deAcase_b/a-brl"/>
</dbReference>
<dbReference type="InterPro" id="IPR041147">
    <property type="entry name" value="GH38_C"/>
</dbReference>
<dbReference type="InterPro" id="IPR011682">
    <property type="entry name" value="Glyco_hydro_38_C"/>
</dbReference>
<evidence type="ECO:0000256" key="5">
    <source>
        <dbReference type="SAM" id="Coils"/>
    </source>
</evidence>
<dbReference type="GO" id="GO:0009313">
    <property type="term" value="P:oligosaccharide catabolic process"/>
    <property type="evidence" value="ECO:0007669"/>
    <property type="project" value="TreeGrafter"/>
</dbReference>